<dbReference type="PANTHER" id="PTHR10098">
    <property type="entry name" value="RAPSYN-RELATED"/>
    <property type="match status" value="1"/>
</dbReference>
<proteinExistence type="predicted"/>
<dbReference type="Gene3D" id="1.25.40.10">
    <property type="entry name" value="Tetratricopeptide repeat domain"/>
    <property type="match status" value="2"/>
</dbReference>
<dbReference type="RefSeq" id="WP_144332122.1">
    <property type="nucleotide sequence ID" value="NZ_VLPL01000002.1"/>
</dbReference>
<feature type="domain" description="PPM-type phosphatase" evidence="3">
    <location>
        <begin position="469"/>
        <end position="695"/>
    </location>
</feature>
<dbReference type="SMART" id="SM00331">
    <property type="entry name" value="PP2C_SIG"/>
    <property type="match status" value="1"/>
</dbReference>
<dbReference type="Proteomes" id="UP000316008">
    <property type="component" value="Unassembled WGS sequence"/>
</dbReference>
<organism evidence="4 5">
    <name type="scientific">Fluviicola chungangensis</name>
    <dbReference type="NCBI Taxonomy" id="2597671"/>
    <lineage>
        <taxon>Bacteria</taxon>
        <taxon>Pseudomonadati</taxon>
        <taxon>Bacteroidota</taxon>
        <taxon>Flavobacteriia</taxon>
        <taxon>Flavobacteriales</taxon>
        <taxon>Crocinitomicaceae</taxon>
        <taxon>Fluviicola</taxon>
    </lineage>
</organism>
<dbReference type="InterPro" id="IPR019734">
    <property type="entry name" value="TPR_rpt"/>
</dbReference>
<name>A0A556N3C2_9FLAO</name>
<keyword evidence="2" id="KW-1133">Transmembrane helix</keyword>
<protein>
    <submittedName>
        <fullName evidence="4">Tetratricopeptide repeat protein</fullName>
    </submittedName>
</protein>
<keyword evidence="5" id="KW-1185">Reference proteome</keyword>
<dbReference type="SMART" id="SM00028">
    <property type="entry name" value="TPR"/>
    <property type="match status" value="5"/>
</dbReference>
<dbReference type="OrthoDB" id="1119265at2"/>
<evidence type="ECO:0000256" key="2">
    <source>
        <dbReference type="SAM" id="Phobius"/>
    </source>
</evidence>
<sequence length="695" mass="79570">MIRRKGILLVITILWVFEFSAFSYEVPKSGADVRTNAPRPASVIELFNLIDPPEKTETTDEPVGKKTVGTDKKSTPGDSIAVLKLLNAAAPIAHSDYKKAFKLTTEAIQIAEATKDKELIGRAQNTMGNLYWFSGDYTHASQYYIDALKNFQKTKNQAQIAECYRNIGWIYLGQEKYELSEEYLLKSLNLNIKLDNKKRIIINYDDLANLYLTSRQYEKGLESCEKSLALAKKYQFPDAIGTIHVTTGQLNYKLNRLSEAEKEYKTGIGILEKVPNESYNLCLGYLGLGKVKNDRGILSDALPLFEKAIALARANNFPPELAEGYLLASKIYHARDNLSKAYDYMELYAQTNDSVNARNNRDYIQEMGAKLEYEQNKLQIKSLEQERKLSDVRLDRERNFKIFLIIIIFFLFLLGFFIYRSFLRKKKDNELIAKAYQEIEIKNKDISDSIEYALQIQQARLPHVETIQQSFPEFFVLYLPRDTVSGDFYWFTETENGKKVFAVSDCTGHGIPGAFMSMMGIDGLNYAILEKRIESSSQILDHVNKFIIESLKQDLDTVKNKDGMDTAICIFEKDLSSVKYAGANRPLWLIRDNELIQFLPDKMSIGGNNYSDYQFNEITIPLQKGDAVYLFSDGYPDQFGGERNKKFMTKNLKQLLLEITHLSAREQERVLLKKLQNWKGGLPQIDDIILVGIKL</sequence>
<evidence type="ECO:0000256" key="1">
    <source>
        <dbReference type="SAM" id="MobiDB-lite"/>
    </source>
</evidence>
<accession>A0A556N3C2</accession>
<dbReference type="Pfam" id="PF07228">
    <property type="entry name" value="SpoIIE"/>
    <property type="match status" value="1"/>
</dbReference>
<dbReference type="PANTHER" id="PTHR10098:SF108">
    <property type="entry name" value="TETRATRICOPEPTIDE REPEAT PROTEIN 28"/>
    <property type="match status" value="1"/>
</dbReference>
<feature type="transmembrane region" description="Helical" evidence="2">
    <location>
        <begin position="400"/>
        <end position="419"/>
    </location>
</feature>
<dbReference type="Gene3D" id="3.60.40.10">
    <property type="entry name" value="PPM-type phosphatase domain"/>
    <property type="match status" value="1"/>
</dbReference>
<dbReference type="EMBL" id="VLPL01000002">
    <property type="protein sequence ID" value="TSJ46585.1"/>
    <property type="molecule type" value="Genomic_DNA"/>
</dbReference>
<evidence type="ECO:0000313" key="5">
    <source>
        <dbReference type="Proteomes" id="UP000316008"/>
    </source>
</evidence>
<dbReference type="InterPro" id="IPR011990">
    <property type="entry name" value="TPR-like_helical_dom_sf"/>
</dbReference>
<gene>
    <name evidence="4" type="ORF">FO442_05350</name>
</gene>
<dbReference type="InterPro" id="IPR036457">
    <property type="entry name" value="PPM-type-like_dom_sf"/>
</dbReference>
<dbReference type="AlphaFoldDB" id="A0A556N3C2"/>
<dbReference type="Pfam" id="PF13181">
    <property type="entry name" value="TPR_8"/>
    <property type="match status" value="2"/>
</dbReference>
<dbReference type="InterPro" id="IPR001932">
    <property type="entry name" value="PPM-type_phosphatase-like_dom"/>
</dbReference>
<keyword evidence="2" id="KW-0812">Transmembrane</keyword>
<evidence type="ECO:0000313" key="4">
    <source>
        <dbReference type="EMBL" id="TSJ46585.1"/>
    </source>
</evidence>
<evidence type="ECO:0000259" key="3">
    <source>
        <dbReference type="SMART" id="SM00331"/>
    </source>
</evidence>
<comment type="caution">
    <text evidence="4">The sequence shown here is derived from an EMBL/GenBank/DDBJ whole genome shotgun (WGS) entry which is preliminary data.</text>
</comment>
<reference evidence="4 5" key="1">
    <citation type="submission" date="2019-07" db="EMBL/GenBank/DDBJ databases">
        <authorList>
            <person name="Huq M.A."/>
        </authorList>
    </citation>
    <scope>NUCLEOTIDE SEQUENCE [LARGE SCALE GENOMIC DNA]</scope>
    <source>
        <strain evidence="4 5">MAH-3</strain>
    </source>
</reference>
<dbReference type="SUPFAM" id="SSF48452">
    <property type="entry name" value="TPR-like"/>
    <property type="match status" value="2"/>
</dbReference>
<keyword evidence="2" id="KW-0472">Membrane</keyword>
<feature type="region of interest" description="Disordered" evidence="1">
    <location>
        <begin position="53"/>
        <end position="73"/>
    </location>
</feature>